<dbReference type="InParanoid" id="A0A1S0TPG6"/>
<dbReference type="KEGG" id="loa:LOAG_10669"/>
<organism evidence="2">
    <name type="scientific">Loa loa</name>
    <name type="common">Eye worm</name>
    <name type="synonym">Filaria loa</name>
    <dbReference type="NCBI Taxonomy" id="7209"/>
    <lineage>
        <taxon>Eukaryota</taxon>
        <taxon>Metazoa</taxon>
        <taxon>Ecdysozoa</taxon>
        <taxon>Nematoda</taxon>
        <taxon>Chromadorea</taxon>
        <taxon>Rhabditida</taxon>
        <taxon>Spirurina</taxon>
        <taxon>Spiruromorpha</taxon>
        <taxon>Filarioidea</taxon>
        <taxon>Onchocercidae</taxon>
        <taxon>Loa</taxon>
    </lineage>
</organism>
<evidence type="ECO:0000313" key="2">
    <source>
        <dbReference type="EMBL" id="EFO17828.1"/>
    </source>
</evidence>
<dbReference type="EMBL" id="JH712182">
    <property type="protein sequence ID" value="EFO17828.1"/>
    <property type="molecule type" value="Genomic_DNA"/>
</dbReference>
<sequence>METVTWFITITDQPITSSFRREGGGKKKKKEQKQYKGKSSSNFDRYTAEYPASDTNKIPFESYAFAINLLSNIWKEMAWYIFGCVGENAYKLGGKTTSHSLKLKFRILNPTSYLEFTKIDSITG</sequence>
<evidence type="ECO:0000256" key="1">
    <source>
        <dbReference type="SAM" id="MobiDB-lite"/>
    </source>
</evidence>
<gene>
    <name evidence="2" type="ORF">LOAG_10669</name>
</gene>
<proteinExistence type="predicted"/>
<feature type="region of interest" description="Disordered" evidence="1">
    <location>
        <begin position="17"/>
        <end position="45"/>
    </location>
</feature>
<reference evidence="2" key="1">
    <citation type="submission" date="2012-04" db="EMBL/GenBank/DDBJ databases">
        <title>The Genome Sequence of Loa loa.</title>
        <authorList>
            <consortium name="The Broad Institute Genome Sequencing Platform"/>
            <consortium name="Broad Institute Genome Sequencing Center for Infectious Disease"/>
            <person name="Nutman T.B."/>
            <person name="Fink D.L."/>
            <person name="Russ C."/>
            <person name="Young S."/>
            <person name="Zeng Q."/>
            <person name="Gargeya S."/>
            <person name="Alvarado L."/>
            <person name="Berlin A."/>
            <person name="Chapman S.B."/>
            <person name="Chen Z."/>
            <person name="Freedman E."/>
            <person name="Gellesch M."/>
            <person name="Goldberg J."/>
            <person name="Griggs A."/>
            <person name="Gujja S."/>
            <person name="Heilman E.R."/>
            <person name="Heiman D."/>
            <person name="Howarth C."/>
            <person name="Mehta T."/>
            <person name="Neiman D."/>
            <person name="Pearson M."/>
            <person name="Roberts A."/>
            <person name="Saif S."/>
            <person name="Shea T."/>
            <person name="Shenoy N."/>
            <person name="Sisk P."/>
            <person name="Stolte C."/>
            <person name="Sykes S."/>
            <person name="White J."/>
            <person name="Yandava C."/>
            <person name="Haas B."/>
            <person name="Henn M.R."/>
            <person name="Nusbaum C."/>
            <person name="Birren B."/>
        </authorList>
    </citation>
    <scope>NUCLEOTIDE SEQUENCE [LARGE SCALE GENOMIC DNA]</scope>
</reference>
<dbReference type="RefSeq" id="XP_003146241.1">
    <property type="nucleotide sequence ID" value="XM_003146193.1"/>
</dbReference>
<dbReference type="AlphaFoldDB" id="A0A1S0TPG6"/>
<accession>A0A1S0TPG6</accession>
<dbReference type="GeneID" id="9948116"/>
<name>A0A1S0TPG6_LOALO</name>
<dbReference type="CTD" id="9948116"/>
<protein>
    <submittedName>
        <fullName evidence="2">Uncharacterized protein</fullName>
    </submittedName>
</protein>